<dbReference type="SMART" id="SM00382">
    <property type="entry name" value="AAA"/>
    <property type="match status" value="1"/>
</dbReference>
<gene>
    <name evidence="20" type="ORF">LWC05_01730</name>
</gene>
<evidence type="ECO:0000256" key="9">
    <source>
        <dbReference type="ARBA" id="ARBA00022840"/>
    </source>
</evidence>
<dbReference type="PROSITE" id="PS50901">
    <property type="entry name" value="FTSK"/>
    <property type="match status" value="1"/>
</dbReference>
<feature type="region of interest" description="Disordered" evidence="17">
    <location>
        <begin position="249"/>
        <end position="268"/>
    </location>
</feature>
<dbReference type="InterPro" id="IPR050206">
    <property type="entry name" value="FtsK/SpoIIIE/SftA"/>
</dbReference>
<keyword evidence="6 18" id="KW-0812">Transmembrane</keyword>
<feature type="region of interest" description="Disordered" evidence="17">
    <location>
        <begin position="371"/>
        <end position="414"/>
    </location>
</feature>
<name>A0ABS8VRH9_9PROT</name>
<evidence type="ECO:0000256" key="7">
    <source>
        <dbReference type="ARBA" id="ARBA00022741"/>
    </source>
</evidence>
<keyword evidence="8" id="KW-0159">Chromosome partition</keyword>
<keyword evidence="10 18" id="KW-1133">Transmembrane helix</keyword>
<reference evidence="20 21" key="1">
    <citation type="submission" date="2021-12" db="EMBL/GenBank/DDBJ databases">
        <title>Genome sequence of Acetobacter sicerae DmPark20a_162.</title>
        <authorList>
            <person name="Chaston J.M."/>
        </authorList>
    </citation>
    <scope>NUCLEOTIDE SEQUENCE [LARGE SCALE GENOMIC DNA]</scope>
    <source>
        <strain evidence="20 21">DmPark20a_162</strain>
    </source>
</reference>
<dbReference type="Pfam" id="PF13491">
    <property type="entry name" value="FtsK_4TM"/>
    <property type="match status" value="1"/>
</dbReference>
<evidence type="ECO:0000256" key="16">
    <source>
        <dbReference type="PROSITE-ProRule" id="PRU00289"/>
    </source>
</evidence>
<keyword evidence="9 16" id="KW-0067">ATP-binding</keyword>
<evidence type="ECO:0000256" key="3">
    <source>
        <dbReference type="ARBA" id="ARBA00020887"/>
    </source>
</evidence>
<keyword evidence="7 16" id="KW-0547">Nucleotide-binding</keyword>
<evidence type="ECO:0000256" key="12">
    <source>
        <dbReference type="ARBA" id="ARBA00023136"/>
    </source>
</evidence>
<feature type="transmembrane region" description="Helical" evidence="18">
    <location>
        <begin position="173"/>
        <end position="193"/>
    </location>
</feature>
<dbReference type="InterPro" id="IPR018541">
    <property type="entry name" value="Ftsk_gamma"/>
</dbReference>
<dbReference type="InterPro" id="IPR036390">
    <property type="entry name" value="WH_DNA-bd_sf"/>
</dbReference>
<comment type="function">
    <text evidence="14">Essential cell division protein that coordinates cell division and chromosome segregation. The N-terminus is involved in assembly of the cell-division machinery. The C-terminus functions as a DNA motor that moves dsDNA in an ATP-dependent manner towards the dif recombination site, which is located within the replication terminus region. Translocation stops specifically at Xer-dif sites, where FtsK interacts with the Xer recombinase, allowing activation of chromosome unlinking by recombination. FtsK orienting polar sequences (KOPS) guide the direction of DNA translocation. FtsK can remove proteins from DNA as it translocates, but translocation stops specifically at XerCD-dif site, thereby preventing removal of XerC and XerD from dif.</text>
</comment>
<sequence>MARISRILPASLSSATTKTSLKRRGDELGGVLLWVLALVLTACFWSYDPLDPSPDVSTDRAPTNLLGRPGAFLADILIQAVGLSTALLIVALAAWGWRIFRHRGLSVFVIRAVALCFLLPVGAALLAALPILITAFHAPAWPSDAGIGGGIGASIAREAVAAGMSAIGPAGGVIIWFLGLILAVLLGALAFGLDKNEWNSIARLTGATMLLIGRQPGRLAKVIIARQRRVLPGQEDAYARSDYGHGYETAGSETGFVEQDNGSKRSWIPRRAKASTASAGQYLAAKAAQETRFAPPPPRSETARQPAATRSAAPTGTDLALLAPSPESPPANRPTGRRPANTVNEDEAVYALPGPVNDAPPPTERLSAYRDEQADASADLQAPPPLQPASPPPATRPEPVTQSAGYGAPAEGEGKKSLLSKLFGGRSENDGGSAAGRREAAKASQGWVLPPVSLLKLPPASRAAMAPSREMLEGNARLLETVLADFGVQGRIVDLHPGPVVTLYELEPAPGIRAARVIGLADDVARSLSVLSVRIATVPGRNVIGIEVPNATRETVYLSELFKCPEWVNTTARLELALGKDIAGEPVFGDLAKMPHLLVAGTTGSGKSVGINAMILSLLFRHSPDECRLIMIDPKVLELSIYDGIPHLLTPVVTEPNKAVTALKWVVREMDRRYRAMAHLQVRNIAGYNERAAQVRERGEEVTRRVQTGYDPETGNPIFEEQSLTLDPLPFIVVVIDEMADLMMTAGKEIDAAVQRLAQKARAAGIHVIMATQRPSVDVITGTIKANFPTRISFQVISKFDSRTILGEQGAEQLLGQGDMLFMQGGGRITRVHGPFVADSEVEAVVEFLREQGEPIYDEDVISEREDDSAAGAFEAGSGGGDGDAGGLYDKAVAIVIREGKASTSFVQRHLSIGYNRAAKLIEQMEKNGIVTAADHVGRRKVLIGRGAED</sequence>
<dbReference type="EMBL" id="JAJSOJ010000005">
    <property type="protein sequence ID" value="MCE0742619.1"/>
    <property type="molecule type" value="Genomic_DNA"/>
</dbReference>
<feature type="transmembrane region" description="Helical" evidence="18">
    <location>
        <begin position="109"/>
        <end position="133"/>
    </location>
</feature>
<dbReference type="PANTHER" id="PTHR22683:SF41">
    <property type="entry name" value="DNA TRANSLOCASE FTSK"/>
    <property type="match status" value="1"/>
</dbReference>
<comment type="caution">
    <text evidence="20">The sequence shown here is derived from an EMBL/GenBank/DDBJ whole genome shotgun (WGS) entry which is preliminary data.</text>
</comment>
<evidence type="ECO:0000259" key="19">
    <source>
        <dbReference type="PROSITE" id="PS50901"/>
    </source>
</evidence>
<evidence type="ECO:0000313" key="21">
    <source>
        <dbReference type="Proteomes" id="UP001521074"/>
    </source>
</evidence>
<dbReference type="InterPro" id="IPR027417">
    <property type="entry name" value="P-loop_NTPase"/>
</dbReference>
<keyword evidence="11" id="KW-0238">DNA-binding</keyword>
<dbReference type="Pfam" id="PF17854">
    <property type="entry name" value="FtsK_alpha"/>
    <property type="match status" value="1"/>
</dbReference>
<feature type="binding site" evidence="16">
    <location>
        <begin position="601"/>
        <end position="608"/>
    </location>
    <ligand>
        <name>ATP</name>
        <dbReference type="ChEBI" id="CHEBI:30616"/>
    </ligand>
</feature>
<evidence type="ECO:0000313" key="20">
    <source>
        <dbReference type="EMBL" id="MCE0742619.1"/>
    </source>
</evidence>
<organism evidence="20 21">
    <name type="scientific">Acetobacter sicerae</name>
    <dbReference type="NCBI Taxonomy" id="85325"/>
    <lineage>
        <taxon>Bacteria</taxon>
        <taxon>Pseudomonadati</taxon>
        <taxon>Pseudomonadota</taxon>
        <taxon>Alphaproteobacteria</taxon>
        <taxon>Acetobacterales</taxon>
        <taxon>Acetobacteraceae</taxon>
        <taxon>Acetobacter</taxon>
    </lineage>
</organism>
<evidence type="ECO:0000256" key="14">
    <source>
        <dbReference type="ARBA" id="ARBA00024784"/>
    </source>
</evidence>
<dbReference type="PANTHER" id="PTHR22683">
    <property type="entry name" value="SPORULATION PROTEIN RELATED"/>
    <property type="match status" value="1"/>
</dbReference>
<evidence type="ECO:0000256" key="4">
    <source>
        <dbReference type="ARBA" id="ARBA00022475"/>
    </source>
</evidence>
<dbReference type="Pfam" id="PF09397">
    <property type="entry name" value="FtsK_gamma"/>
    <property type="match status" value="1"/>
</dbReference>
<feature type="region of interest" description="Disordered" evidence="17">
    <location>
        <begin position="278"/>
        <end position="342"/>
    </location>
</feature>
<keyword evidence="13" id="KW-0131">Cell cycle</keyword>
<evidence type="ECO:0000256" key="17">
    <source>
        <dbReference type="SAM" id="MobiDB-lite"/>
    </source>
</evidence>
<dbReference type="InterPro" id="IPR003593">
    <property type="entry name" value="AAA+_ATPase"/>
</dbReference>
<comment type="subunit">
    <text evidence="15">Homohexamer. Forms a ring that surrounds DNA.</text>
</comment>
<evidence type="ECO:0000256" key="15">
    <source>
        <dbReference type="ARBA" id="ARBA00025923"/>
    </source>
</evidence>
<keyword evidence="4" id="KW-1003">Cell membrane</keyword>
<dbReference type="SUPFAM" id="SSF46785">
    <property type="entry name" value="Winged helix' DNA-binding domain"/>
    <property type="match status" value="1"/>
</dbReference>
<keyword evidence="5" id="KW-0132">Cell division</keyword>
<accession>A0ABS8VRH9</accession>
<keyword evidence="12 18" id="KW-0472">Membrane</keyword>
<evidence type="ECO:0000256" key="5">
    <source>
        <dbReference type="ARBA" id="ARBA00022618"/>
    </source>
</evidence>
<dbReference type="CDD" id="cd01127">
    <property type="entry name" value="TrwB_TraG_TraD_VirD4"/>
    <property type="match status" value="1"/>
</dbReference>
<evidence type="ECO:0000256" key="1">
    <source>
        <dbReference type="ARBA" id="ARBA00004651"/>
    </source>
</evidence>
<dbReference type="Gene3D" id="1.10.10.10">
    <property type="entry name" value="Winged helix-like DNA-binding domain superfamily/Winged helix DNA-binding domain"/>
    <property type="match status" value="1"/>
</dbReference>
<evidence type="ECO:0000256" key="8">
    <source>
        <dbReference type="ARBA" id="ARBA00022829"/>
    </source>
</evidence>
<keyword evidence="21" id="KW-1185">Reference proteome</keyword>
<evidence type="ECO:0000256" key="11">
    <source>
        <dbReference type="ARBA" id="ARBA00023125"/>
    </source>
</evidence>
<dbReference type="Gene3D" id="3.30.980.40">
    <property type="match status" value="1"/>
</dbReference>
<feature type="transmembrane region" description="Helical" evidence="18">
    <location>
        <begin position="76"/>
        <end position="97"/>
    </location>
</feature>
<comment type="subcellular location">
    <subcellularLocation>
        <location evidence="1">Cell membrane</location>
        <topology evidence="1">Multi-pass membrane protein</topology>
    </subcellularLocation>
</comment>
<dbReference type="Gene3D" id="3.40.50.300">
    <property type="entry name" value="P-loop containing nucleotide triphosphate hydrolases"/>
    <property type="match status" value="1"/>
</dbReference>
<dbReference type="InterPro" id="IPR041027">
    <property type="entry name" value="FtsK_alpha"/>
</dbReference>
<feature type="compositionally biased region" description="Pro residues" evidence="17">
    <location>
        <begin position="382"/>
        <end position="396"/>
    </location>
</feature>
<dbReference type="SUPFAM" id="SSF52540">
    <property type="entry name" value="P-loop containing nucleoside triphosphate hydrolases"/>
    <property type="match status" value="1"/>
</dbReference>
<feature type="domain" description="FtsK" evidence="19">
    <location>
        <begin position="584"/>
        <end position="803"/>
    </location>
</feature>
<dbReference type="InterPro" id="IPR025199">
    <property type="entry name" value="FtsK_4TM"/>
</dbReference>
<evidence type="ECO:0000256" key="6">
    <source>
        <dbReference type="ARBA" id="ARBA00022692"/>
    </source>
</evidence>
<dbReference type="Proteomes" id="UP001521074">
    <property type="component" value="Unassembled WGS sequence"/>
</dbReference>
<dbReference type="SMART" id="SM00843">
    <property type="entry name" value="Ftsk_gamma"/>
    <property type="match status" value="1"/>
</dbReference>
<evidence type="ECO:0000256" key="13">
    <source>
        <dbReference type="ARBA" id="ARBA00023306"/>
    </source>
</evidence>
<dbReference type="InterPro" id="IPR002543">
    <property type="entry name" value="FtsK_dom"/>
</dbReference>
<evidence type="ECO:0000256" key="10">
    <source>
        <dbReference type="ARBA" id="ARBA00022989"/>
    </source>
</evidence>
<dbReference type="Pfam" id="PF01580">
    <property type="entry name" value="FtsK_SpoIIIE"/>
    <property type="match status" value="1"/>
</dbReference>
<feature type="transmembrane region" description="Helical" evidence="18">
    <location>
        <begin position="28"/>
        <end position="47"/>
    </location>
</feature>
<comment type="similarity">
    <text evidence="2">Belongs to the FtsK/SpoIIIE/SftA family.</text>
</comment>
<evidence type="ECO:0000256" key="18">
    <source>
        <dbReference type="SAM" id="Phobius"/>
    </source>
</evidence>
<proteinExistence type="inferred from homology"/>
<dbReference type="InterPro" id="IPR036388">
    <property type="entry name" value="WH-like_DNA-bd_sf"/>
</dbReference>
<evidence type="ECO:0000256" key="2">
    <source>
        <dbReference type="ARBA" id="ARBA00006474"/>
    </source>
</evidence>
<protein>
    <recommendedName>
        <fullName evidence="3">DNA translocase FtsK</fullName>
    </recommendedName>
</protein>